<evidence type="ECO:0000313" key="2">
    <source>
        <dbReference type="EMBL" id="GEN75647.1"/>
    </source>
</evidence>
<name>A0A511YKB7_9FLAO</name>
<dbReference type="RefSeq" id="WP_146940589.1">
    <property type="nucleotide sequence ID" value="NZ_BJYJ01000004.1"/>
</dbReference>
<evidence type="ECO:0000256" key="1">
    <source>
        <dbReference type="SAM" id="SignalP"/>
    </source>
</evidence>
<organism evidence="2 3">
    <name type="scientific">Chryseobacterium hagamense</name>
    <dbReference type="NCBI Taxonomy" id="395935"/>
    <lineage>
        <taxon>Bacteria</taxon>
        <taxon>Pseudomonadati</taxon>
        <taxon>Bacteroidota</taxon>
        <taxon>Flavobacteriia</taxon>
        <taxon>Flavobacteriales</taxon>
        <taxon>Weeksellaceae</taxon>
        <taxon>Chryseobacterium group</taxon>
        <taxon>Chryseobacterium</taxon>
    </lineage>
</organism>
<feature type="signal peptide" evidence="1">
    <location>
        <begin position="1"/>
        <end position="20"/>
    </location>
</feature>
<protein>
    <submittedName>
        <fullName evidence="2">Uncharacterized protein</fullName>
    </submittedName>
</protein>
<comment type="caution">
    <text evidence="2">The sequence shown here is derived from an EMBL/GenBank/DDBJ whole genome shotgun (WGS) entry which is preliminary data.</text>
</comment>
<reference evidence="2 3" key="1">
    <citation type="submission" date="2019-07" db="EMBL/GenBank/DDBJ databases">
        <title>Whole genome shotgun sequence of Chryseobacterium hagamense NBRC 105253.</title>
        <authorList>
            <person name="Hosoyama A."/>
            <person name="Uohara A."/>
            <person name="Ohji S."/>
            <person name="Ichikawa N."/>
        </authorList>
    </citation>
    <scope>NUCLEOTIDE SEQUENCE [LARGE SCALE GENOMIC DNA]</scope>
    <source>
        <strain evidence="2 3">NBRC 105253</strain>
    </source>
</reference>
<dbReference type="AlphaFoldDB" id="A0A511YKB7"/>
<evidence type="ECO:0000313" key="3">
    <source>
        <dbReference type="Proteomes" id="UP000321863"/>
    </source>
</evidence>
<feature type="chain" id="PRO_5022105023" evidence="1">
    <location>
        <begin position="21"/>
        <end position="186"/>
    </location>
</feature>
<proteinExistence type="predicted"/>
<keyword evidence="3" id="KW-1185">Reference proteome</keyword>
<dbReference type="Proteomes" id="UP000321863">
    <property type="component" value="Unassembled WGS sequence"/>
</dbReference>
<sequence length="186" mass="19794">MKKLLLLAAGLMSYCTFAQALYIQNLSPYNIEYTIWKSNLGSPSTGCTPLIESKLFVGTVPVLPASPNPGVTAVEAYYDGNVNLSNTFNPAYPNTPLIDGWMFNGTHYNLGANPPQQIPVIFSNVTTWTGIKFSTSVPGGGTAGGYTMNIGCGTNPSTVNVSSPNPSTPFNGSLFTFGGNTWIVFF</sequence>
<accession>A0A511YKB7</accession>
<dbReference type="OrthoDB" id="1243632at2"/>
<keyword evidence="1" id="KW-0732">Signal</keyword>
<gene>
    <name evidence="2" type="ORF">CHA01nite_13870</name>
</gene>
<dbReference type="EMBL" id="BJYJ01000004">
    <property type="protein sequence ID" value="GEN75647.1"/>
    <property type="molecule type" value="Genomic_DNA"/>
</dbReference>